<keyword evidence="3" id="KW-1185">Reference proteome</keyword>
<accession>A0A1I7AQM1</accession>
<dbReference type="EMBL" id="FPAU01000002">
    <property type="protein sequence ID" value="SFT77227.1"/>
    <property type="molecule type" value="Genomic_DNA"/>
</dbReference>
<evidence type="ECO:0000313" key="3">
    <source>
        <dbReference type="Proteomes" id="UP000199187"/>
    </source>
</evidence>
<proteinExistence type="predicted"/>
<protein>
    <submittedName>
        <fullName evidence="2">Uncharacterized protein</fullName>
    </submittedName>
</protein>
<feature type="transmembrane region" description="Helical" evidence="1">
    <location>
        <begin position="120"/>
        <end position="138"/>
    </location>
</feature>
<dbReference type="Proteomes" id="UP000199187">
    <property type="component" value="Unassembled WGS sequence"/>
</dbReference>
<keyword evidence="1" id="KW-1133">Transmembrane helix</keyword>
<organism evidence="2 3">
    <name type="scientific">Kosakonia arachidis</name>
    <dbReference type="NCBI Taxonomy" id="551989"/>
    <lineage>
        <taxon>Bacteria</taxon>
        <taxon>Pseudomonadati</taxon>
        <taxon>Pseudomonadota</taxon>
        <taxon>Gammaproteobacteria</taxon>
        <taxon>Enterobacterales</taxon>
        <taxon>Enterobacteriaceae</taxon>
        <taxon>Kosakonia</taxon>
    </lineage>
</organism>
<name>A0A1I7AQM1_9ENTR</name>
<dbReference type="AlphaFoldDB" id="A0A1I7AQM1"/>
<evidence type="ECO:0000313" key="2">
    <source>
        <dbReference type="EMBL" id="SFT77227.1"/>
    </source>
</evidence>
<reference evidence="3" key="1">
    <citation type="submission" date="2016-10" db="EMBL/GenBank/DDBJ databases">
        <authorList>
            <person name="Varghese N."/>
            <person name="Submissions S."/>
        </authorList>
    </citation>
    <scope>NUCLEOTIDE SEQUENCE [LARGE SCALE GENOMIC DNA]</scope>
    <source>
        <strain evidence="3">Ah-143</strain>
    </source>
</reference>
<evidence type="ECO:0000256" key="1">
    <source>
        <dbReference type="SAM" id="Phobius"/>
    </source>
</evidence>
<feature type="transmembrane region" description="Helical" evidence="1">
    <location>
        <begin position="66"/>
        <end position="83"/>
    </location>
</feature>
<dbReference type="RefSeq" id="WP_175539133.1">
    <property type="nucleotide sequence ID" value="NZ_CP045300.1"/>
</dbReference>
<gene>
    <name evidence="2" type="ORF">SAMN05192562_10211</name>
</gene>
<sequence>MAEQLKSEGKTLNELVAKKAKSLFGSQANFNSLTEVQKNQIYAGIVESAGKSNPQVNMKMMQLSRLGKGLVVLSIAISVYEIYTADDKVSESGRQIAINSAGIADAAAGGAMAGLMCGPGAPVCVLIGGFVGGALAAWEMGRLWN</sequence>
<keyword evidence="1" id="KW-0812">Transmembrane</keyword>
<keyword evidence="1" id="KW-0472">Membrane</keyword>